<evidence type="ECO:0000256" key="2">
    <source>
        <dbReference type="ARBA" id="ARBA00022737"/>
    </source>
</evidence>
<feature type="region of interest" description="Disordered" evidence="6">
    <location>
        <begin position="420"/>
        <end position="517"/>
    </location>
</feature>
<feature type="region of interest" description="Disordered" evidence="6">
    <location>
        <begin position="551"/>
        <end position="580"/>
    </location>
</feature>
<dbReference type="GO" id="GO:0008270">
    <property type="term" value="F:zinc ion binding"/>
    <property type="evidence" value="ECO:0007669"/>
    <property type="project" value="UniProtKB-KW"/>
</dbReference>
<feature type="compositionally biased region" description="Polar residues" evidence="6">
    <location>
        <begin position="684"/>
        <end position="708"/>
    </location>
</feature>
<feature type="domain" description="C2H2-type" evidence="7">
    <location>
        <begin position="1393"/>
        <end position="1415"/>
    </location>
</feature>
<evidence type="ECO:0000313" key="8">
    <source>
        <dbReference type="EMBL" id="KAK3885305.1"/>
    </source>
</evidence>
<feature type="region of interest" description="Disordered" evidence="6">
    <location>
        <begin position="866"/>
        <end position="894"/>
    </location>
</feature>
<proteinExistence type="predicted"/>
<name>A0AAE1G4S3_PETCI</name>
<feature type="compositionally biased region" description="Polar residues" evidence="6">
    <location>
        <begin position="420"/>
        <end position="450"/>
    </location>
</feature>
<feature type="domain" description="C2H2-type" evidence="7">
    <location>
        <begin position="1281"/>
        <end position="1309"/>
    </location>
</feature>
<feature type="domain" description="C2H2-type" evidence="7">
    <location>
        <begin position="1194"/>
        <end position="1222"/>
    </location>
</feature>
<feature type="compositionally biased region" description="Low complexity" evidence="6">
    <location>
        <begin position="563"/>
        <end position="576"/>
    </location>
</feature>
<dbReference type="InterPro" id="IPR036236">
    <property type="entry name" value="Znf_C2H2_sf"/>
</dbReference>
<evidence type="ECO:0000256" key="5">
    <source>
        <dbReference type="PROSITE-ProRule" id="PRU00042"/>
    </source>
</evidence>
<gene>
    <name evidence="8" type="ORF">Pcinc_010470</name>
</gene>
<feature type="compositionally biased region" description="Low complexity" evidence="6">
    <location>
        <begin position="248"/>
        <end position="267"/>
    </location>
</feature>
<evidence type="ECO:0000259" key="7">
    <source>
        <dbReference type="PROSITE" id="PS50157"/>
    </source>
</evidence>
<feature type="compositionally biased region" description="Low complexity" evidence="6">
    <location>
        <begin position="875"/>
        <end position="887"/>
    </location>
</feature>
<feature type="domain" description="C2H2-type" evidence="7">
    <location>
        <begin position="1420"/>
        <end position="1447"/>
    </location>
</feature>
<evidence type="ECO:0000256" key="4">
    <source>
        <dbReference type="ARBA" id="ARBA00022833"/>
    </source>
</evidence>
<comment type="caution">
    <text evidence="8">The sequence shown here is derived from an EMBL/GenBank/DDBJ whole genome shotgun (WGS) entry which is preliminary data.</text>
</comment>
<feature type="domain" description="C2H2-type" evidence="7">
    <location>
        <begin position="354"/>
        <end position="381"/>
    </location>
</feature>
<dbReference type="PANTHER" id="PTHR24379">
    <property type="entry name" value="KRAB AND ZINC FINGER DOMAIN-CONTAINING"/>
    <property type="match status" value="1"/>
</dbReference>
<reference evidence="8" key="1">
    <citation type="submission" date="2023-10" db="EMBL/GenBank/DDBJ databases">
        <title>Genome assemblies of two species of porcelain crab, Petrolisthes cinctipes and Petrolisthes manimaculis (Anomura: Porcellanidae).</title>
        <authorList>
            <person name="Angst P."/>
        </authorList>
    </citation>
    <scope>NUCLEOTIDE SEQUENCE</scope>
    <source>
        <strain evidence="8">PB745_01</strain>
        <tissue evidence="8">Gill</tissue>
    </source>
</reference>
<feature type="region of interest" description="Disordered" evidence="6">
    <location>
        <begin position="722"/>
        <end position="797"/>
    </location>
</feature>
<dbReference type="Gene3D" id="3.30.160.60">
    <property type="entry name" value="Classic Zinc Finger"/>
    <property type="match status" value="5"/>
</dbReference>
<feature type="region of interest" description="Disordered" evidence="6">
    <location>
        <begin position="142"/>
        <end position="163"/>
    </location>
</feature>
<dbReference type="PROSITE" id="PS50157">
    <property type="entry name" value="ZINC_FINGER_C2H2_2"/>
    <property type="match status" value="10"/>
</dbReference>
<feature type="compositionally biased region" description="Polar residues" evidence="6">
    <location>
        <begin position="142"/>
        <end position="159"/>
    </location>
</feature>
<protein>
    <recommendedName>
        <fullName evidence="7">C2H2-type domain-containing protein</fullName>
    </recommendedName>
</protein>
<evidence type="ECO:0000313" key="9">
    <source>
        <dbReference type="Proteomes" id="UP001286313"/>
    </source>
</evidence>
<feature type="domain" description="C2H2-type" evidence="7">
    <location>
        <begin position="1136"/>
        <end position="1158"/>
    </location>
</feature>
<organism evidence="8 9">
    <name type="scientific">Petrolisthes cinctipes</name>
    <name type="common">Flat porcelain crab</name>
    <dbReference type="NCBI Taxonomy" id="88211"/>
    <lineage>
        <taxon>Eukaryota</taxon>
        <taxon>Metazoa</taxon>
        <taxon>Ecdysozoa</taxon>
        <taxon>Arthropoda</taxon>
        <taxon>Crustacea</taxon>
        <taxon>Multicrustacea</taxon>
        <taxon>Malacostraca</taxon>
        <taxon>Eumalacostraca</taxon>
        <taxon>Eucarida</taxon>
        <taxon>Decapoda</taxon>
        <taxon>Pleocyemata</taxon>
        <taxon>Anomura</taxon>
        <taxon>Galatheoidea</taxon>
        <taxon>Porcellanidae</taxon>
        <taxon>Petrolisthes</taxon>
    </lineage>
</organism>
<sequence>MSVSLSSEHVFPITVSIAPQNRWDRWGARYAADNTFHRWRDYTTTCSTTHTVPCICQTSDPISQTSNLHKNDTVTRASDTVLHSHNSQLQITEPFLHKSGIFSQSSDKGGFHKAGAAPATPLSTAGSSGCNSRLSFPATLESTAGPSGCNSRLPFSQSSDKGELHKTDVVPATLESTAGLSGCNSRLPISHTLLSTSGPSGCNSRLPITSVHSSESTPSLLTTTDPHSLDFIPHLSYTDAGNSSGSTSHPPSVGSHFSSSTSWHTSTVLPGGGDMPKIPSDLASSSTSQQATSTAPKNTSQDSQIPTAMSHPALPVVIETPSGGKGEGESGSGRASHGNTRVIQESTETVLCAYCCETCGEKVVGKDAYISHIRMHSQEQEKAQPQSQVQVIQESDALFTPNSKPHSQFIHHSVYSMPHSQYTLDSPHSQYAATPDTPNTQVQPQYTSDSLYPPPHSENPSTSDGSHPLLHSEYTGTFDSPHPQPHSHCNAILDSPHPQPHSNCNAILDSPHPQPHSNCNAILDSPHPQPHSQYTTNSPCHDYQFTPCSPHPKSSFPAGHSDTLSSPLGGTTSTPGHISKVTNTVNESANLPECLSGNRDESDAGNQLLKLREWQLGKLGKNLRRHKISFGKSPGISELSPLSGKVASVGSPCGSGDPGSVLDRMPPSQDSLSSFTDGKPSSIDVYSQTQPSCYTDSPSSDVNLLSVGQSDPKFHPKFANTEQDEVSTFDEPDPYSPTPSESPPINENLHNVNIFSTEEPEPSLSYPENSSDPNSSTPHRSEPQPQSPISPTADPGCLHELEVNTTTNQDTSTLLYYYQNSEQAENTVVTCTNQNSLLADTDISQTIAETFIKSCNNNELPIDATLPGEFDNSANTSQQNTQSVVSSGESSEKPWLTQHQSVKYLELHSASTLPSDIKDTQHRQTETPLSHSLVILYSGCHTEGKLQPSFPSSNNATTPENHECENHIPTVANVESSNYIQILSTDKVNENETLCERTSEQNTLQECGSPNQNVILHADKQIMSDLQDLSLSGDSQDGDSPVQKSVQNLPYLHKKFHHDQDRKVGLVSNQSADVSRYIHSYQSLLVNRLNGTLSKNIQFPSSICANKEVSKKQEKSTSTNQAQVAAPQPPNKPKEYLCEVCGEVCIGRSAYKTHYRTHEIKGQKNFTCRYCEQKFFRKCTKDLHEMHHKSKCGYRCEQCLKVFSKHYKLQRHKQEVHATKKTFVCLECSRGFSTERRLQEHLQVHQNEKKHKCSQCDHSCHTATGLRTHVLERHSAGNFKHVCDVCGESFAKKYGLFRHKKRKHEAQQLSCEICPKKFSCNEDLFQHIKCHDNDQSIKCNTCEKTFTNMWGLQRHAESHQPNRQFKCKKCPLQFTRKDSLKMHMRVHTQRRLHTCHCGKRFMRKSHLKEHEDSHSEVPRYSCQICHRAFKFKGSLRNHSCNKSGESVPPDSGEPQISEYATGSDEGNGSSKDCVE</sequence>
<feature type="compositionally biased region" description="Polar residues" evidence="6">
    <location>
        <begin position="296"/>
        <end position="307"/>
    </location>
</feature>
<dbReference type="SMART" id="SM00355">
    <property type="entry name" value="ZnF_C2H2"/>
    <property type="match status" value="12"/>
</dbReference>
<feature type="compositionally biased region" description="Polar residues" evidence="6">
    <location>
        <begin position="1458"/>
        <end position="1475"/>
    </location>
</feature>
<keyword evidence="9" id="KW-1185">Reference proteome</keyword>
<feature type="region of interest" description="Disordered" evidence="6">
    <location>
        <begin position="1440"/>
        <end position="1475"/>
    </location>
</feature>
<feature type="region of interest" description="Disordered" evidence="6">
    <location>
        <begin position="240"/>
        <end position="341"/>
    </location>
</feature>
<feature type="compositionally biased region" description="Acidic residues" evidence="6">
    <location>
        <begin position="722"/>
        <end position="733"/>
    </location>
</feature>
<feature type="compositionally biased region" description="Polar residues" evidence="6">
    <location>
        <begin position="766"/>
        <end position="790"/>
    </location>
</feature>
<feature type="domain" description="C2H2-type" evidence="7">
    <location>
        <begin position="1365"/>
        <end position="1392"/>
    </location>
</feature>
<keyword evidence="3 5" id="KW-0863">Zinc-finger</keyword>
<dbReference type="PROSITE" id="PS00028">
    <property type="entry name" value="ZINC_FINGER_C2H2_1"/>
    <property type="match status" value="8"/>
</dbReference>
<dbReference type="InterPro" id="IPR013087">
    <property type="entry name" value="Znf_C2H2_type"/>
</dbReference>
<keyword evidence="2" id="KW-0677">Repeat</keyword>
<feature type="domain" description="C2H2-type" evidence="7">
    <location>
        <begin position="1309"/>
        <end position="1336"/>
    </location>
</feature>
<feature type="region of interest" description="Disordered" evidence="6">
    <location>
        <begin position="1110"/>
        <end position="1130"/>
    </location>
</feature>
<keyword evidence="1" id="KW-0479">Metal-binding</keyword>
<keyword evidence="4" id="KW-0862">Zinc</keyword>
<feature type="domain" description="C2H2-type" evidence="7">
    <location>
        <begin position="1223"/>
        <end position="1250"/>
    </location>
</feature>
<dbReference type="SUPFAM" id="SSF57667">
    <property type="entry name" value="beta-beta-alpha zinc fingers"/>
    <property type="match status" value="6"/>
</dbReference>
<evidence type="ECO:0000256" key="6">
    <source>
        <dbReference type="SAM" id="MobiDB-lite"/>
    </source>
</evidence>
<dbReference type="Pfam" id="PF00096">
    <property type="entry name" value="zf-C2H2"/>
    <property type="match status" value="2"/>
</dbReference>
<accession>A0AAE1G4S3</accession>
<feature type="compositionally biased region" description="Low complexity" evidence="6">
    <location>
        <begin position="283"/>
        <end position="295"/>
    </location>
</feature>
<feature type="compositionally biased region" description="Polar residues" evidence="6">
    <location>
        <begin position="743"/>
        <end position="756"/>
    </location>
</feature>
<evidence type="ECO:0000256" key="1">
    <source>
        <dbReference type="ARBA" id="ARBA00022723"/>
    </source>
</evidence>
<dbReference type="FunFam" id="3.30.160.60:FF:000065">
    <property type="entry name" value="B-cell CLL/lymphoma 6, member B"/>
    <property type="match status" value="1"/>
</dbReference>
<evidence type="ECO:0000256" key="3">
    <source>
        <dbReference type="ARBA" id="ARBA00022771"/>
    </source>
</evidence>
<dbReference type="PANTHER" id="PTHR24379:SF121">
    <property type="entry name" value="C2H2-TYPE DOMAIN-CONTAINING PROTEIN"/>
    <property type="match status" value="1"/>
</dbReference>
<feature type="domain" description="C2H2-type" evidence="7">
    <location>
        <begin position="1337"/>
        <end position="1364"/>
    </location>
</feature>
<dbReference type="Proteomes" id="UP001286313">
    <property type="component" value="Unassembled WGS sequence"/>
</dbReference>
<dbReference type="EMBL" id="JAWQEG010000812">
    <property type="protein sequence ID" value="KAK3885305.1"/>
    <property type="molecule type" value="Genomic_DNA"/>
</dbReference>
<feature type="region of interest" description="Disordered" evidence="6">
    <location>
        <begin position="631"/>
        <end position="708"/>
    </location>
</feature>